<evidence type="ECO:0000256" key="1">
    <source>
        <dbReference type="ARBA" id="ARBA00004259"/>
    </source>
</evidence>
<dbReference type="InterPro" id="IPR015943">
    <property type="entry name" value="WD40/YVTN_repeat-like_dom_sf"/>
</dbReference>
<evidence type="ECO:0000256" key="4">
    <source>
        <dbReference type="ARBA" id="ARBA00022574"/>
    </source>
</evidence>
<reference evidence="10 11" key="2">
    <citation type="submission" date="2024-05" db="EMBL/GenBank/DDBJ databases">
        <authorList>
            <person name="Chen Y."/>
            <person name="Shah S."/>
            <person name="Dougan E. K."/>
            <person name="Thang M."/>
            <person name="Chan C."/>
        </authorList>
    </citation>
    <scope>NUCLEOTIDE SEQUENCE [LARGE SCALE GENOMIC DNA]</scope>
</reference>
<dbReference type="OrthoDB" id="364224at2759"/>
<reference evidence="9" key="1">
    <citation type="submission" date="2022-10" db="EMBL/GenBank/DDBJ databases">
        <authorList>
            <person name="Chen Y."/>
            <person name="Dougan E. K."/>
            <person name="Chan C."/>
            <person name="Rhodes N."/>
            <person name="Thang M."/>
        </authorList>
    </citation>
    <scope>NUCLEOTIDE SEQUENCE</scope>
</reference>
<dbReference type="Proteomes" id="UP001152797">
    <property type="component" value="Unassembled WGS sequence"/>
</dbReference>
<dbReference type="GO" id="GO:0031080">
    <property type="term" value="C:nuclear pore outer ring"/>
    <property type="evidence" value="ECO:0007669"/>
    <property type="project" value="TreeGrafter"/>
</dbReference>
<dbReference type="PROSITE" id="PS50082">
    <property type="entry name" value="WD_REPEATS_2"/>
    <property type="match status" value="1"/>
</dbReference>
<dbReference type="GO" id="GO:0015031">
    <property type="term" value="P:protein transport"/>
    <property type="evidence" value="ECO:0007669"/>
    <property type="project" value="UniProtKB-KW"/>
</dbReference>
<dbReference type="SMART" id="SM00320">
    <property type="entry name" value="WD40"/>
    <property type="match status" value="1"/>
</dbReference>
<dbReference type="InterPro" id="IPR037363">
    <property type="entry name" value="Sec13/Seh1_fam"/>
</dbReference>
<dbReference type="EMBL" id="CAMXCT030002842">
    <property type="protein sequence ID" value="CAL4788123.1"/>
    <property type="molecule type" value="Genomic_DNA"/>
</dbReference>
<evidence type="ECO:0000256" key="6">
    <source>
        <dbReference type="ARBA" id="ARBA00022927"/>
    </source>
</evidence>
<keyword evidence="6" id="KW-0653">Protein transport</keyword>
<comment type="subcellular location">
    <subcellularLocation>
        <location evidence="1">Nucleus envelope</location>
    </subcellularLocation>
</comment>
<evidence type="ECO:0000313" key="10">
    <source>
        <dbReference type="EMBL" id="CAL4788123.1"/>
    </source>
</evidence>
<keyword evidence="4 8" id="KW-0853">WD repeat</keyword>
<dbReference type="GO" id="GO:1904263">
    <property type="term" value="P:positive regulation of TORC1 signaling"/>
    <property type="evidence" value="ECO:0007669"/>
    <property type="project" value="TreeGrafter"/>
</dbReference>
<evidence type="ECO:0000256" key="2">
    <source>
        <dbReference type="ARBA" id="ARBA00010102"/>
    </source>
</evidence>
<dbReference type="GO" id="GO:0005198">
    <property type="term" value="F:structural molecule activity"/>
    <property type="evidence" value="ECO:0007669"/>
    <property type="project" value="InterPro"/>
</dbReference>
<dbReference type="SUPFAM" id="SSF50978">
    <property type="entry name" value="WD40 repeat-like"/>
    <property type="match status" value="1"/>
</dbReference>
<evidence type="ECO:0000256" key="7">
    <source>
        <dbReference type="ARBA" id="ARBA00023242"/>
    </source>
</evidence>
<keyword evidence="5" id="KW-0677">Repeat</keyword>
<dbReference type="EMBL" id="CAMXCT020002842">
    <property type="protein sequence ID" value="CAL1154186.1"/>
    <property type="molecule type" value="Genomic_DNA"/>
</dbReference>
<keyword evidence="11" id="KW-1185">Reference proteome</keyword>
<sequence length="168" mass="18590">MQLFARGAGIHGIPLPEAGECINDVVFDSYGTRLAVCTNSCILIYGAQEDWPQLARIDGAHYDAIWRLSWSHSQRGDLLVSCSEDRQVIVWTEQGFAWKKCFQKTLGAPVLDVRFASPALGIKFAAITAESQVSVFECTTHTTLQCWESQDVMIQGKGKPGAVDWQQP</sequence>
<gene>
    <name evidence="9" type="ORF">C1SCF055_LOCUS26901</name>
</gene>
<keyword evidence="7" id="KW-0539">Nucleus</keyword>
<dbReference type="InterPro" id="IPR036322">
    <property type="entry name" value="WD40_repeat_dom_sf"/>
</dbReference>
<dbReference type="PANTHER" id="PTHR11024">
    <property type="entry name" value="NUCLEAR PORE COMPLEX PROTEIN SEC13 / SEH1 FAMILY MEMBER"/>
    <property type="match status" value="1"/>
</dbReference>
<dbReference type="Pfam" id="PF00400">
    <property type="entry name" value="WD40"/>
    <property type="match status" value="1"/>
</dbReference>
<proteinExistence type="inferred from homology"/>
<comment type="caution">
    <text evidence="9">The sequence shown here is derived from an EMBL/GenBank/DDBJ whole genome shotgun (WGS) entry which is preliminary data.</text>
</comment>
<protein>
    <recommendedName>
        <fullName evidence="12">Elongator complex protein 2</fullName>
    </recommendedName>
</protein>
<organism evidence="9">
    <name type="scientific">Cladocopium goreaui</name>
    <dbReference type="NCBI Taxonomy" id="2562237"/>
    <lineage>
        <taxon>Eukaryota</taxon>
        <taxon>Sar</taxon>
        <taxon>Alveolata</taxon>
        <taxon>Dinophyceae</taxon>
        <taxon>Suessiales</taxon>
        <taxon>Symbiodiniaceae</taxon>
        <taxon>Cladocopium</taxon>
    </lineage>
</organism>
<dbReference type="Gene3D" id="2.130.10.10">
    <property type="entry name" value="YVTN repeat-like/Quinoprotein amine dehydrogenase"/>
    <property type="match status" value="1"/>
</dbReference>
<evidence type="ECO:0000256" key="5">
    <source>
        <dbReference type="ARBA" id="ARBA00022737"/>
    </source>
</evidence>
<evidence type="ECO:0000256" key="8">
    <source>
        <dbReference type="PROSITE-ProRule" id="PRU00221"/>
    </source>
</evidence>
<dbReference type="EMBL" id="CAMXCT010002842">
    <property type="protein sequence ID" value="CAI4000811.1"/>
    <property type="molecule type" value="Genomic_DNA"/>
</dbReference>
<evidence type="ECO:0000313" key="9">
    <source>
        <dbReference type="EMBL" id="CAI4000811.1"/>
    </source>
</evidence>
<dbReference type="InterPro" id="IPR001680">
    <property type="entry name" value="WD40_rpt"/>
</dbReference>
<feature type="repeat" description="WD" evidence="8">
    <location>
        <begin position="58"/>
        <end position="91"/>
    </location>
</feature>
<name>A0A9P1D2L1_9DINO</name>
<dbReference type="PANTHER" id="PTHR11024:SF3">
    <property type="entry name" value="NUCLEOPORIN SEH1"/>
    <property type="match status" value="1"/>
</dbReference>
<keyword evidence="3" id="KW-0813">Transport</keyword>
<evidence type="ECO:0008006" key="12">
    <source>
        <dbReference type="Google" id="ProtNLM"/>
    </source>
</evidence>
<evidence type="ECO:0000313" key="11">
    <source>
        <dbReference type="Proteomes" id="UP001152797"/>
    </source>
</evidence>
<evidence type="ECO:0000256" key="3">
    <source>
        <dbReference type="ARBA" id="ARBA00022448"/>
    </source>
</evidence>
<accession>A0A9P1D2L1</accession>
<comment type="similarity">
    <text evidence="2">Belongs to the WD repeat SEC13 family.</text>
</comment>
<dbReference type="GO" id="GO:0035859">
    <property type="term" value="C:Seh1-associated complex"/>
    <property type="evidence" value="ECO:0007669"/>
    <property type="project" value="TreeGrafter"/>
</dbReference>
<dbReference type="GO" id="GO:0034198">
    <property type="term" value="P:cellular response to amino acid starvation"/>
    <property type="evidence" value="ECO:0007669"/>
    <property type="project" value="TreeGrafter"/>
</dbReference>
<dbReference type="AlphaFoldDB" id="A0A9P1D2L1"/>